<protein>
    <recommendedName>
        <fullName evidence="4">Tetratricopeptide repeat protein</fullName>
    </recommendedName>
</protein>
<evidence type="ECO:0008006" key="4">
    <source>
        <dbReference type="Google" id="ProtNLM"/>
    </source>
</evidence>
<dbReference type="EMBL" id="BAABGZ010000026">
    <property type="protein sequence ID" value="GAA4357909.1"/>
    <property type="molecule type" value="Genomic_DNA"/>
</dbReference>
<feature type="compositionally biased region" description="Low complexity" evidence="1">
    <location>
        <begin position="184"/>
        <end position="194"/>
    </location>
</feature>
<comment type="caution">
    <text evidence="2">The sequence shown here is derived from an EMBL/GenBank/DDBJ whole genome shotgun (WGS) entry which is preliminary data.</text>
</comment>
<feature type="region of interest" description="Disordered" evidence="1">
    <location>
        <begin position="359"/>
        <end position="386"/>
    </location>
</feature>
<evidence type="ECO:0000256" key="1">
    <source>
        <dbReference type="SAM" id="MobiDB-lite"/>
    </source>
</evidence>
<gene>
    <name evidence="2" type="ORF">GCM10023185_22950</name>
</gene>
<feature type="region of interest" description="Disordered" evidence="1">
    <location>
        <begin position="184"/>
        <end position="220"/>
    </location>
</feature>
<feature type="compositionally biased region" description="Low complexity" evidence="1">
    <location>
        <begin position="203"/>
        <end position="212"/>
    </location>
</feature>
<name>A0ABP8IFL2_9BACT</name>
<organism evidence="2 3">
    <name type="scientific">Hymenobacter saemangeumensis</name>
    <dbReference type="NCBI Taxonomy" id="1084522"/>
    <lineage>
        <taxon>Bacteria</taxon>
        <taxon>Pseudomonadati</taxon>
        <taxon>Bacteroidota</taxon>
        <taxon>Cytophagia</taxon>
        <taxon>Cytophagales</taxon>
        <taxon>Hymenobacteraceae</taxon>
        <taxon>Hymenobacter</taxon>
    </lineage>
</organism>
<dbReference type="RefSeq" id="WP_345236189.1">
    <property type="nucleotide sequence ID" value="NZ_BAABGZ010000026.1"/>
</dbReference>
<dbReference type="Proteomes" id="UP001501153">
    <property type="component" value="Unassembled WGS sequence"/>
</dbReference>
<proteinExistence type="predicted"/>
<accession>A0ABP8IFL2</accession>
<evidence type="ECO:0000313" key="3">
    <source>
        <dbReference type="Proteomes" id="UP001501153"/>
    </source>
</evidence>
<evidence type="ECO:0000313" key="2">
    <source>
        <dbReference type="EMBL" id="GAA4357909.1"/>
    </source>
</evidence>
<keyword evidence="3" id="KW-1185">Reference proteome</keyword>
<sequence>MTRATLLHILDHPAAISPEEVRELEQLAQAFPYCQTAHVLLAKAAHDQGTMLAGQRLRRAATYAADRELLRRLMEQVVEVPEPVIEPALEELTAPITPPAPSEQVASLEAPVSEAVPEFEPAALAVAAPDPEPEPVPAPLAEPAPVAAPVAETNQELMADAAAPEPAEAVATEVTATQEAAAEFTAPTPEQTEPPLIPEPDPLAEAGADLPAAAPPIRPPVEQGAARFEFGLSEPSSLPATPYVLPGLEEETEILLPDPKPAAAPGRAAPALTPAAFIADESIGYGLPMGSRFGFAMMTQPEQLPAGTSWDVPAALPPPGSFFEPDLLLAEHWAEHRPAPAPSSLDLINNFLRRQPRLTRPAAPTPMTEAQAQADLSVRSTRPEPELASESLARILARQGKNERAIEIYQRLMAKQPEKAAYFTAQIQQLQPPSMPS</sequence>
<reference evidence="3" key="1">
    <citation type="journal article" date="2019" name="Int. J. Syst. Evol. Microbiol.">
        <title>The Global Catalogue of Microorganisms (GCM) 10K type strain sequencing project: providing services to taxonomists for standard genome sequencing and annotation.</title>
        <authorList>
            <consortium name="The Broad Institute Genomics Platform"/>
            <consortium name="The Broad Institute Genome Sequencing Center for Infectious Disease"/>
            <person name="Wu L."/>
            <person name="Ma J."/>
        </authorList>
    </citation>
    <scope>NUCLEOTIDE SEQUENCE [LARGE SCALE GENOMIC DNA]</scope>
    <source>
        <strain evidence="3">JCM 17923</strain>
    </source>
</reference>